<reference evidence="3" key="1">
    <citation type="journal article" date="2021" name="Science">
        <title>Hunting the eagle killer: A cyanobacterial neurotoxin causes vacuolar myelinopathy.</title>
        <authorList>
            <person name="Breinlinger S."/>
            <person name="Phillips T.J."/>
            <person name="Haram B.N."/>
            <person name="Mares J."/>
            <person name="Martinez Yerena J.A."/>
            <person name="Hrouzek P."/>
            <person name="Sobotka R."/>
            <person name="Henderson W.M."/>
            <person name="Schmieder P."/>
            <person name="Williams S.M."/>
            <person name="Lauderdale J.D."/>
            <person name="Wilde H.D."/>
            <person name="Gerrin W."/>
            <person name="Kust A."/>
            <person name="Washington J.W."/>
            <person name="Wagner C."/>
            <person name="Geier B."/>
            <person name="Liebeke M."/>
            <person name="Enke H."/>
            <person name="Niedermeyer T.H.J."/>
            <person name="Wilde S.B."/>
        </authorList>
    </citation>
    <scope>NUCLEOTIDE SEQUENCE [LARGE SCALE GENOMIC DNA]</scope>
    <source>
        <strain evidence="3">Thurmond2011</strain>
    </source>
</reference>
<comment type="caution">
    <text evidence="2">The sequence shown here is derived from an EMBL/GenBank/DDBJ whole genome shotgun (WGS) entry which is preliminary data.</text>
</comment>
<accession>A0AAP5IDA8</accession>
<gene>
    <name evidence="2" type="ORF">G7B40_033220</name>
</gene>
<dbReference type="RefSeq" id="WP_208341285.1">
    <property type="nucleotide sequence ID" value="NZ_CAWQFN010000855.1"/>
</dbReference>
<dbReference type="EMBL" id="JAALHA020000024">
    <property type="protein sequence ID" value="MDR9899386.1"/>
    <property type="molecule type" value="Genomic_DNA"/>
</dbReference>
<name>A0AAP5IDA8_9CYAN</name>
<dbReference type="AlphaFoldDB" id="A0AAP5IDA8"/>
<organism evidence="2 3">
    <name type="scientific">Aetokthonos hydrillicola Thurmond2011</name>
    <dbReference type="NCBI Taxonomy" id="2712845"/>
    <lineage>
        <taxon>Bacteria</taxon>
        <taxon>Bacillati</taxon>
        <taxon>Cyanobacteriota</taxon>
        <taxon>Cyanophyceae</taxon>
        <taxon>Nostocales</taxon>
        <taxon>Hapalosiphonaceae</taxon>
        <taxon>Aetokthonos</taxon>
    </lineage>
</organism>
<sequence length="91" mass="10374">MDVKVKFRFNQVTGEVEVFEVTDEGTMRLPEAEHNREHDRISAELGNIIERNPQITEVFGNSIPANQQPITEASDIDEALNFSENQEQTQT</sequence>
<feature type="domain" description="FtsH ternary system" evidence="1">
    <location>
        <begin position="1"/>
        <end position="79"/>
    </location>
</feature>
<proteinExistence type="predicted"/>
<evidence type="ECO:0000259" key="1">
    <source>
        <dbReference type="Pfam" id="PF19999"/>
    </source>
</evidence>
<protein>
    <recommendedName>
        <fullName evidence="1">FtsH ternary system domain-containing protein</fullName>
    </recommendedName>
</protein>
<keyword evidence="3" id="KW-1185">Reference proteome</keyword>
<dbReference type="Proteomes" id="UP000667802">
    <property type="component" value="Unassembled WGS sequence"/>
</dbReference>
<dbReference type="Pfam" id="PF19999">
    <property type="entry name" value="fvmX3"/>
    <property type="match status" value="1"/>
</dbReference>
<evidence type="ECO:0000313" key="2">
    <source>
        <dbReference type="EMBL" id="MDR9899386.1"/>
    </source>
</evidence>
<evidence type="ECO:0000313" key="3">
    <source>
        <dbReference type="Proteomes" id="UP000667802"/>
    </source>
</evidence>
<dbReference type="InterPro" id="IPR045481">
    <property type="entry name" value="fvmX3"/>
</dbReference>